<dbReference type="EMBL" id="CP034752">
    <property type="protein sequence ID" value="QBH97161.1"/>
    <property type="molecule type" value="Genomic_DNA"/>
</dbReference>
<dbReference type="RefSeq" id="WP_130592099.1">
    <property type="nucleotide sequence ID" value="NZ_CP034752.1"/>
</dbReference>
<dbReference type="InterPro" id="IPR008767">
    <property type="entry name" value="Phage_SPP1_head-tail_adaptor"/>
</dbReference>
<sequence>MEPGRFRHRVTIQNFTTIRDEFGQEIEEWFDIDTVSAETKGISGRELISAGAEMAEATIRVWMRHRSDVTASSRLLCRAGPYQGIVLDIIGQPIPNAKCTRLEIFCKQGVKR</sequence>
<protein>
    <submittedName>
        <fullName evidence="1">Head-tail adaptor protein</fullName>
    </submittedName>
</protein>
<name>A0A411WLP1_9GAMM</name>
<dbReference type="KEGG" id="prag:EKN56_12615"/>
<dbReference type="AlphaFoldDB" id="A0A411WLP1"/>
<accession>A0A411WLP1</accession>
<dbReference type="NCBIfam" id="TIGR01563">
    <property type="entry name" value="gp16_SPP1"/>
    <property type="match status" value="1"/>
</dbReference>
<proteinExistence type="predicted"/>
<dbReference type="Proteomes" id="UP000293154">
    <property type="component" value="Chromosome"/>
</dbReference>
<evidence type="ECO:0000313" key="2">
    <source>
        <dbReference type="Proteomes" id="UP000293154"/>
    </source>
</evidence>
<keyword evidence="2" id="KW-1185">Reference proteome</keyword>
<dbReference type="OrthoDB" id="8640229at2"/>
<dbReference type="Pfam" id="PF05521">
    <property type="entry name" value="Phage_HCP"/>
    <property type="match status" value="1"/>
</dbReference>
<reference evidence="1 2" key="1">
    <citation type="submission" date="2019-03" db="EMBL/GenBank/DDBJ databases">
        <title>Pragia sp. nov. isolated from the gut tract of Carduelis flavirostris.</title>
        <authorList>
            <person name="Ge Y."/>
        </authorList>
    </citation>
    <scope>NUCLEOTIDE SEQUENCE [LARGE SCALE GENOMIC DNA]</scope>
    <source>
        <strain evidence="1 2">CF-458</strain>
    </source>
</reference>
<gene>
    <name evidence="1" type="ORF">EKN56_12615</name>
</gene>
<organism evidence="1 2">
    <name type="scientific">Limnobaculum zhutongyuii</name>
    <dbReference type="NCBI Taxonomy" id="2498113"/>
    <lineage>
        <taxon>Bacteria</taxon>
        <taxon>Pseudomonadati</taxon>
        <taxon>Pseudomonadota</taxon>
        <taxon>Gammaproteobacteria</taxon>
        <taxon>Enterobacterales</taxon>
        <taxon>Budviciaceae</taxon>
        <taxon>Limnobaculum</taxon>
    </lineage>
</organism>
<dbReference type="InterPro" id="IPR038666">
    <property type="entry name" value="SSP1_head-tail_sf"/>
</dbReference>
<evidence type="ECO:0000313" key="1">
    <source>
        <dbReference type="EMBL" id="QBH97161.1"/>
    </source>
</evidence>
<dbReference type="Gene3D" id="2.40.10.270">
    <property type="entry name" value="Bacteriophage SPP1 head-tail adaptor protein"/>
    <property type="match status" value="1"/>
</dbReference>